<feature type="region of interest" description="Disordered" evidence="1">
    <location>
        <begin position="1"/>
        <end position="99"/>
    </location>
</feature>
<dbReference type="AlphaFoldDB" id="A0A7J7F0D0"/>
<feature type="compositionally biased region" description="Basic and acidic residues" evidence="1">
    <location>
        <begin position="1"/>
        <end position="17"/>
    </location>
</feature>
<protein>
    <submittedName>
        <fullName evidence="2">Uncharacterized protein</fullName>
    </submittedName>
</protein>
<comment type="caution">
    <text evidence="2">The sequence shown here is derived from an EMBL/GenBank/DDBJ whole genome shotgun (WGS) entry which is preliminary data.</text>
</comment>
<feature type="compositionally biased region" description="Basic and acidic residues" evidence="1">
    <location>
        <begin position="36"/>
        <end position="99"/>
    </location>
</feature>
<evidence type="ECO:0000313" key="3">
    <source>
        <dbReference type="Proteomes" id="UP000551758"/>
    </source>
</evidence>
<name>A0A7J7F0D0_DICBM</name>
<evidence type="ECO:0000313" key="2">
    <source>
        <dbReference type="EMBL" id="KAF5921348.1"/>
    </source>
</evidence>
<gene>
    <name evidence="2" type="ORF">HPG69_007321</name>
</gene>
<dbReference type="Proteomes" id="UP000551758">
    <property type="component" value="Unassembled WGS sequence"/>
</dbReference>
<dbReference type="EMBL" id="JACDTQ010001698">
    <property type="protein sequence ID" value="KAF5921348.1"/>
    <property type="molecule type" value="Genomic_DNA"/>
</dbReference>
<sequence>MEGWPDHQGKDKGEHGAGQRLRSKGWRNGPTVDLGEENRKEIETGRDLDGPIASREDEAQREKERERDTETEWERAEPVTRTEAGESRGGDMPRVPEKE</sequence>
<keyword evidence="3" id="KW-1185">Reference proteome</keyword>
<accession>A0A7J7F0D0</accession>
<proteinExistence type="predicted"/>
<evidence type="ECO:0000256" key="1">
    <source>
        <dbReference type="SAM" id="MobiDB-lite"/>
    </source>
</evidence>
<organism evidence="2 3">
    <name type="scientific">Diceros bicornis minor</name>
    <name type="common">South-central black rhinoceros</name>
    <dbReference type="NCBI Taxonomy" id="77932"/>
    <lineage>
        <taxon>Eukaryota</taxon>
        <taxon>Metazoa</taxon>
        <taxon>Chordata</taxon>
        <taxon>Craniata</taxon>
        <taxon>Vertebrata</taxon>
        <taxon>Euteleostomi</taxon>
        <taxon>Mammalia</taxon>
        <taxon>Eutheria</taxon>
        <taxon>Laurasiatheria</taxon>
        <taxon>Perissodactyla</taxon>
        <taxon>Rhinocerotidae</taxon>
        <taxon>Diceros</taxon>
    </lineage>
</organism>
<reference evidence="2 3" key="1">
    <citation type="journal article" date="2020" name="Mol. Biol. Evol.">
        <title>Interspecific Gene Flow and the Evolution of Specialization in Black and White Rhinoceros.</title>
        <authorList>
            <person name="Moodley Y."/>
            <person name="Westbury M.V."/>
            <person name="Russo I.M."/>
            <person name="Gopalakrishnan S."/>
            <person name="Rakotoarivelo A."/>
            <person name="Olsen R.A."/>
            <person name="Prost S."/>
            <person name="Tunstall T."/>
            <person name="Ryder O.A."/>
            <person name="Dalen L."/>
            <person name="Bruford M.W."/>
        </authorList>
    </citation>
    <scope>NUCLEOTIDE SEQUENCE [LARGE SCALE GENOMIC DNA]</scope>
    <source>
        <strain evidence="2">SBR-YM</strain>
        <tissue evidence="2">Skin</tissue>
    </source>
</reference>